<evidence type="ECO:0000313" key="1">
    <source>
        <dbReference type="EMBL" id="GBM60148.1"/>
    </source>
</evidence>
<organism evidence="1 2">
    <name type="scientific">Araneus ventricosus</name>
    <name type="common">Orbweaver spider</name>
    <name type="synonym">Epeira ventricosa</name>
    <dbReference type="NCBI Taxonomy" id="182803"/>
    <lineage>
        <taxon>Eukaryota</taxon>
        <taxon>Metazoa</taxon>
        <taxon>Ecdysozoa</taxon>
        <taxon>Arthropoda</taxon>
        <taxon>Chelicerata</taxon>
        <taxon>Arachnida</taxon>
        <taxon>Araneae</taxon>
        <taxon>Araneomorphae</taxon>
        <taxon>Entelegynae</taxon>
        <taxon>Araneoidea</taxon>
        <taxon>Araneidae</taxon>
        <taxon>Araneus</taxon>
    </lineage>
</organism>
<sequence length="202" mass="23279">MGTEIKAPPGTGPYCFHIHGQIYHMVSPLHSNERNKPVYGQLYIFDSSERNGRYVSAPEAMWRLSEFSLSENSHVIMRLAVHLKNQQQVVFQSGQEVVAVDRASMRHTTFAAWFHLNQHDVEVHNYNYAGVKKINMPHAHLSLSTIDVVKEESKSRLNLEKMNEEQKIVVQKSFSVPYENKAPRLSFLMDLQRQGKPLYTLL</sequence>
<dbReference type="EMBL" id="BGPR01001714">
    <property type="protein sequence ID" value="GBM60148.1"/>
    <property type="molecule type" value="Genomic_DNA"/>
</dbReference>
<gene>
    <name evidence="1" type="ORF">AVEN_38478_1</name>
</gene>
<dbReference type="OrthoDB" id="10058710at2759"/>
<dbReference type="AlphaFoldDB" id="A0A4Y2H5W9"/>
<protein>
    <submittedName>
        <fullName evidence="1">Uncharacterized protein</fullName>
    </submittedName>
</protein>
<dbReference type="Proteomes" id="UP000499080">
    <property type="component" value="Unassembled WGS sequence"/>
</dbReference>
<evidence type="ECO:0000313" key="2">
    <source>
        <dbReference type="Proteomes" id="UP000499080"/>
    </source>
</evidence>
<proteinExistence type="predicted"/>
<comment type="caution">
    <text evidence="1">The sequence shown here is derived from an EMBL/GenBank/DDBJ whole genome shotgun (WGS) entry which is preliminary data.</text>
</comment>
<accession>A0A4Y2H5W9</accession>
<reference evidence="1 2" key="1">
    <citation type="journal article" date="2019" name="Sci. Rep.">
        <title>Orb-weaving spider Araneus ventricosus genome elucidates the spidroin gene catalogue.</title>
        <authorList>
            <person name="Kono N."/>
            <person name="Nakamura H."/>
            <person name="Ohtoshi R."/>
            <person name="Moran D.A.P."/>
            <person name="Shinohara A."/>
            <person name="Yoshida Y."/>
            <person name="Fujiwara M."/>
            <person name="Mori M."/>
            <person name="Tomita M."/>
            <person name="Arakawa K."/>
        </authorList>
    </citation>
    <scope>NUCLEOTIDE SEQUENCE [LARGE SCALE GENOMIC DNA]</scope>
</reference>
<name>A0A4Y2H5W9_ARAVE</name>
<keyword evidence="2" id="KW-1185">Reference proteome</keyword>